<dbReference type="EMBL" id="WNXD01000002">
    <property type="protein sequence ID" value="MBB2146847.1"/>
    <property type="molecule type" value="Genomic_DNA"/>
</dbReference>
<evidence type="ECO:0000313" key="4">
    <source>
        <dbReference type="Proteomes" id="UP000601055"/>
    </source>
</evidence>
<reference evidence="3" key="1">
    <citation type="submission" date="2019-11" db="EMBL/GenBank/DDBJ databases">
        <title>Description of Pedobacter sp. LMG 31464T.</title>
        <authorList>
            <person name="Carlier A."/>
            <person name="Qi S."/>
            <person name="Vandamme P."/>
        </authorList>
    </citation>
    <scope>NUCLEOTIDE SEQUENCE</scope>
    <source>
        <strain evidence="3">LMG 31464</strain>
    </source>
</reference>
<dbReference type="SUPFAM" id="SSF56059">
    <property type="entry name" value="Glutathione synthetase ATP-binding domain-like"/>
    <property type="match status" value="1"/>
</dbReference>
<keyword evidence="4" id="KW-1185">Reference proteome</keyword>
<accession>A0A923IXY8</accession>
<keyword evidence="1" id="KW-0812">Transmembrane</keyword>
<dbReference type="Pfam" id="PF08443">
    <property type="entry name" value="RimK"/>
    <property type="match status" value="1"/>
</dbReference>
<name>A0A923IXY8_9SPHI</name>
<evidence type="ECO:0000313" key="3">
    <source>
        <dbReference type="EMBL" id="MBB2146847.1"/>
    </source>
</evidence>
<feature type="transmembrane region" description="Helical" evidence="1">
    <location>
        <begin position="20"/>
        <end position="38"/>
    </location>
</feature>
<comment type="caution">
    <text evidence="3">The sequence shown here is derived from an EMBL/GenBank/DDBJ whole genome shotgun (WGS) entry which is preliminary data.</text>
</comment>
<evidence type="ECO:0000259" key="2">
    <source>
        <dbReference type="Pfam" id="PF08443"/>
    </source>
</evidence>
<keyword evidence="1" id="KW-1133">Transmembrane helix</keyword>
<dbReference type="RefSeq" id="WP_182923485.1">
    <property type="nucleotide sequence ID" value="NZ_WNXD01000002.1"/>
</dbReference>
<dbReference type="GO" id="GO:0016874">
    <property type="term" value="F:ligase activity"/>
    <property type="evidence" value="ECO:0007669"/>
    <property type="project" value="UniProtKB-KW"/>
</dbReference>
<organism evidence="3 4">
    <name type="scientific">Pedobacter planticolens</name>
    <dbReference type="NCBI Taxonomy" id="2679964"/>
    <lineage>
        <taxon>Bacteria</taxon>
        <taxon>Pseudomonadati</taxon>
        <taxon>Bacteroidota</taxon>
        <taxon>Sphingobacteriia</taxon>
        <taxon>Sphingobacteriales</taxon>
        <taxon>Sphingobacteriaceae</taxon>
        <taxon>Pedobacter</taxon>
    </lineage>
</organism>
<keyword evidence="1" id="KW-0472">Membrane</keyword>
<dbReference type="Proteomes" id="UP000601055">
    <property type="component" value="Unassembled WGS sequence"/>
</dbReference>
<feature type="domain" description="ATP-grasp fold RimK-type" evidence="2">
    <location>
        <begin position="85"/>
        <end position="149"/>
    </location>
</feature>
<dbReference type="InterPro" id="IPR013651">
    <property type="entry name" value="ATP-grasp_RimK-type"/>
</dbReference>
<sequence>MKLFMLLRKCYIKLTNWEYWPMEVIYLPIFGYWIFLGIKARSLFFFSAANPKIENAGFAMERKSLIYQTMPKRSYPSTVLAEVGAGEDRLLELMKNAGLQFPIIAKPDVGQRGIQVKLITNKKELGTYADQLYTDFLLQEYISFPNEVGIFYYRIPGEKTGKISGIVGKEFMEVIGDGTSTIRELVIKNNRYLFQLNELEKVMGKEIEHVLNVGETQVLVPYGNHCRGALFLDLSHLITAELTASIDTLCMQIPEFYFGRLDIKYNTWKELCEGKNFVVIELNGASSEPTHIYDPKHSIWFAWKELIRHWNILYQISMINQKNNNLKLMGYAEGMALIRKNSEYVKLIA</sequence>
<protein>
    <submittedName>
        <fullName evidence="3">D-alanine--D-alanine ligase</fullName>
    </submittedName>
</protein>
<proteinExistence type="predicted"/>
<dbReference type="AlphaFoldDB" id="A0A923IXY8"/>
<evidence type="ECO:0000256" key="1">
    <source>
        <dbReference type="SAM" id="Phobius"/>
    </source>
</evidence>
<gene>
    <name evidence="3" type="ORF">GM921_15190</name>
</gene>
<keyword evidence="3" id="KW-0436">Ligase</keyword>